<dbReference type="PATRIC" id="fig|270351.10.peg.6349"/>
<evidence type="ECO:0000313" key="1">
    <source>
        <dbReference type="EMBL" id="BAQ49287.1"/>
    </source>
</evidence>
<organism evidence="1 2">
    <name type="scientific">Methylobacterium aquaticum</name>
    <dbReference type="NCBI Taxonomy" id="270351"/>
    <lineage>
        <taxon>Bacteria</taxon>
        <taxon>Pseudomonadati</taxon>
        <taxon>Pseudomonadota</taxon>
        <taxon>Alphaproteobacteria</taxon>
        <taxon>Hyphomicrobiales</taxon>
        <taxon>Methylobacteriaceae</taxon>
        <taxon>Methylobacterium</taxon>
    </lineage>
</organism>
<dbReference type="AlphaFoldDB" id="A0A0C6FQG2"/>
<dbReference type="EMBL" id="AP014705">
    <property type="protein sequence ID" value="BAQ49287.1"/>
    <property type="molecule type" value="Genomic_DNA"/>
</dbReference>
<keyword evidence="1" id="KW-0614">Plasmid</keyword>
<reference evidence="1 2" key="1">
    <citation type="journal article" date="2015" name="Genome Announc.">
        <title>Complete Genome Sequence of Methylobacterium aquaticum Strain 22A, Isolated from Racomitrium japonicum Moss.</title>
        <authorList>
            <person name="Tani A."/>
            <person name="Ogura Y."/>
            <person name="Hayashi T."/>
            <person name="Kimbara K."/>
        </authorList>
    </citation>
    <scope>NUCLEOTIDE SEQUENCE [LARGE SCALE GENOMIC DNA]</scope>
    <source>
        <strain evidence="1 2">MA-22A</strain>
        <plasmid evidence="2">Plasmid pMaq22A_1p DNA</plasmid>
    </source>
</reference>
<dbReference type="KEGG" id="maqu:Maq22A_1p35215"/>
<proteinExistence type="predicted"/>
<geneLocation type="plasmid" evidence="2">
    <name>pMaq22A_1p DNA</name>
</geneLocation>
<evidence type="ECO:0000313" key="2">
    <source>
        <dbReference type="Proteomes" id="UP000061432"/>
    </source>
</evidence>
<accession>A0A0C6FQG2</accession>
<sequence length="128" mass="12579">MGAGMRGRTARNPSPAVPSLRAAALTCALVAGCGLVPVALALAPRPGEPVAVITLFPDAPVPKAVAASGAPILWLSTGGHVAMLDASGRDAATDLRRAGALLVLAAGPLGACMPGFRLPSNLTGPTKP</sequence>
<gene>
    <name evidence="1" type="ORF">Maq22A_1p35215</name>
</gene>
<name>A0A0C6FQG2_9HYPH</name>
<protein>
    <submittedName>
        <fullName evidence="1">NADH dehydrogenase</fullName>
    </submittedName>
</protein>
<dbReference type="Proteomes" id="UP000061432">
    <property type="component" value="Plasmid pMaq22A_1p"/>
</dbReference>
<reference evidence="2" key="2">
    <citation type="submission" date="2015-01" db="EMBL/GenBank/DDBJ databases">
        <title>Complete genome sequence of Methylobacterium aquaticum strain 22A.</title>
        <authorList>
            <person name="Tani A."/>
            <person name="Ogura Y."/>
            <person name="Hayashi T."/>
        </authorList>
    </citation>
    <scope>NUCLEOTIDE SEQUENCE [LARGE SCALE GENOMIC DNA]</scope>
    <source>
        <strain evidence="2">MA-22A</strain>
        <plasmid evidence="2">Plasmid pMaq22A_1p DNA</plasmid>
    </source>
</reference>
<dbReference type="PROSITE" id="PS51257">
    <property type="entry name" value="PROKAR_LIPOPROTEIN"/>
    <property type="match status" value="1"/>
</dbReference>